<feature type="compositionally biased region" description="Low complexity" evidence="1">
    <location>
        <begin position="169"/>
        <end position="178"/>
    </location>
</feature>
<evidence type="ECO:0000256" key="1">
    <source>
        <dbReference type="SAM" id="MobiDB-lite"/>
    </source>
</evidence>
<evidence type="ECO:0000313" key="2">
    <source>
        <dbReference type="EMBL" id="KAK1758753.1"/>
    </source>
</evidence>
<feature type="region of interest" description="Disordered" evidence="1">
    <location>
        <begin position="163"/>
        <end position="183"/>
    </location>
</feature>
<dbReference type="Pfam" id="PF13092">
    <property type="entry name" value="CENP-L"/>
    <property type="match status" value="1"/>
</dbReference>
<sequence>MSSRRRPQQSPRRQSSVSALSQRTRSSLALSQTSSDDVPAAPFYNTTFSAHRLSPLHLGPDDLNPRRLQTVAQRLRDTLVGDVVRGVEVGLGRDDGDDPVMGRAGALEAVELRWVRMATLLDLGSSEGDKEEDDGQLLRNKNALSLSLRYEAASCTALLLPPLDDDTDQQQQPAAQTDSDFWGHKTDAKVPDKSRFLHLPLLLLRMPAPLKSIIAEFLSVTFDCRVSPLRLGTRSILRAWESWIKSAGLPTRGPLAKDVVLTLGFYIPPSSSSAPIAQGGDGDEEDPESQKPGLKSVDIFIPAPELRRFVDAAAATSSSSSSSFKPAAAQSRQDEDDHDEKKRTTQLLAGLLNEEGWSWNNRANHHPFTHALALYLDAHLGMNLFHPGVRITKIACGGFVIADGKVKVFAPADLRQQQVSSAEEESVLGSESLVGQRRAVFELLRDLVRKAAGRDHLA</sequence>
<proteinExistence type="predicted"/>
<feature type="compositionally biased region" description="Low complexity" evidence="1">
    <location>
        <begin position="319"/>
        <end position="331"/>
    </location>
</feature>
<feature type="region of interest" description="Disordered" evidence="1">
    <location>
        <begin position="319"/>
        <end position="342"/>
    </location>
</feature>
<dbReference type="EMBL" id="MU839828">
    <property type="protein sequence ID" value="KAK1758753.1"/>
    <property type="molecule type" value="Genomic_DNA"/>
</dbReference>
<evidence type="ECO:0000313" key="3">
    <source>
        <dbReference type="Proteomes" id="UP001239445"/>
    </source>
</evidence>
<feature type="region of interest" description="Disordered" evidence="1">
    <location>
        <begin position="1"/>
        <end position="36"/>
    </location>
</feature>
<comment type="caution">
    <text evidence="2">The sequence shown here is derived from an EMBL/GenBank/DDBJ whole genome shotgun (WGS) entry which is preliminary data.</text>
</comment>
<dbReference type="AlphaFoldDB" id="A0AAJ0BI70"/>
<name>A0AAJ0BI70_9PEZI</name>
<feature type="compositionally biased region" description="Basic and acidic residues" evidence="1">
    <location>
        <begin position="332"/>
        <end position="342"/>
    </location>
</feature>
<feature type="compositionally biased region" description="Polar residues" evidence="1">
    <location>
        <begin position="17"/>
        <end position="36"/>
    </location>
</feature>
<reference evidence="2" key="1">
    <citation type="submission" date="2023-06" db="EMBL/GenBank/DDBJ databases">
        <title>Genome-scale phylogeny and comparative genomics of the fungal order Sordariales.</title>
        <authorList>
            <consortium name="Lawrence Berkeley National Laboratory"/>
            <person name="Hensen N."/>
            <person name="Bonometti L."/>
            <person name="Westerberg I."/>
            <person name="Brannstrom I.O."/>
            <person name="Guillou S."/>
            <person name="Cros-Aarteil S."/>
            <person name="Calhoun S."/>
            <person name="Haridas S."/>
            <person name="Kuo A."/>
            <person name="Mondo S."/>
            <person name="Pangilinan J."/>
            <person name="Riley R."/>
            <person name="Labutti K."/>
            <person name="Andreopoulos B."/>
            <person name="Lipzen A."/>
            <person name="Chen C."/>
            <person name="Yanf M."/>
            <person name="Daum C."/>
            <person name="Ng V."/>
            <person name="Clum A."/>
            <person name="Steindorff A."/>
            <person name="Ohm R."/>
            <person name="Martin F."/>
            <person name="Silar P."/>
            <person name="Natvig D."/>
            <person name="Lalanne C."/>
            <person name="Gautier V."/>
            <person name="Ament-Velasquez S.L."/>
            <person name="Kruys A."/>
            <person name="Hutchinson M.I."/>
            <person name="Powell A.J."/>
            <person name="Barry K."/>
            <person name="Miller A.N."/>
            <person name="Grigoriev I.V."/>
            <person name="Debuchy R."/>
            <person name="Gladieux P."/>
            <person name="Thoren M.H."/>
            <person name="Johannesson H."/>
        </authorList>
    </citation>
    <scope>NUCLEOTIDE SEQUENCE</scope>
    <source>
        <strain evidence="2">PSN4</strain>
    </source>
</reference>
<gene>
    <name evidence="2" type="ORF">QBC47DRAFT_370486</name>
</gene>
<dbReference type="Proteomes" id="UP001239445">
    <property type="component" value="Unassembled WGS sequence"/>
</dbReference>
<accession>A0AAJ0BI70</accession>
<organism evidence="2 3">
    <name type="scientific">Echria macrotheca</name>
    <dbReference type="NCBI Taxonomy" id="438768"/>
    <lineage>
        <taxon>Eukaryota</taxon>
        <taxon>Fungi</taxon>
        <taxon>Dikarya</taxon>
        <taxon>Ascomycota</taxon>
        <taxon>Pezizomycotina</taxon>
        <taxon>Sordariomycetes</taxon>
        <taxon>Sordariomycetidae</taxon>
        <taxon>Sordariales</taxon>
        <taxon>Schizotheciaceae</taxon>
        <taxon>Echria</taxon>
    </lineage>
</organism>
<keyword evidence="3" id="KW-1185">Reference proteome</keyword>
<protein>
    <submittedName>
        <fullName evidence="2">Kinetochore complex Sim4 subunit Fta1-domain-containing protein</fullName>
    </submittedName>
</protein>
<feature type="region of interest" description="Disordered" evidence="1">
    <location>
        <begin position="272"/>
        <end position="294"/>
    </location>
</feature>
<dbReference type="InterPro" id="IPR025204">
    <property type="entry name" value="CENP-L"/>
</dbReference>